<gene>
    <name evidence="1" type="ORF">LCGC14_0599750</name>
</gene>
<sequence>MKRIKEMWFNYYYAAEGGPFSTCSTRNMIILTALVFAAHC</sequence>
<dbReference type="AlphaFoldDB" id="A0A0F9RB43"/>
<name>A0A0F9RB43_9ZZZZ</name>
<accession>A0A0F9RB43</accession>
<proteinExistence type="predicted"/>
<reference evidence="1" key="1">
    <citation type="journal article" date="2015" name="Nature">
        <title>Complex archaea that bridge the gap between prokaryotes and eukaryotes.</title>
        <authorList>
            <person name="Spang A."/>
            <person name="Saw J.H."/>
            <person name="Jorgensen S.L."/>
            <person name="Zaremba-Niedzwiedzka K."/>
            <person name="Martijn J."/>
            <person name="Lind A.E."/>
            <person name="van Eijk R."/>
            <person name="Schleper C."/>
            <person name="Guy L."/>
            <person name="Ettema T.J."/>
        </authorList>
    </citation>
    <scope>NUCLEOTIDE SEQUENCE</scope>
</reference>
<protein>
    <submittedName>
        <fullName evidence="1">Uncharacterized protein</fullName>
    </submittedName>
</protein>
<organism evidence="1">
    <name type="scientific">marine sediment metagenome</name>
    <dbReference type="NCBI Taxonomy" id="412755"/>
    <lineage>
        <taxon>unclassified sequences</taxon>
        <taxon>metagenomes</taxon>
        <taxon>ecological metagenomes</taxon>
    </lineage>
</organism>
<comment type="caution">
    <text evidence="1">The sequence shown here is derived from an EMBL/GenBank/DDBJ whole genome shotgun (WGS) entry which is preliminary data.</text>
</comment>
<evidence type="ECO:0000313" key="1">
    <source>
        <dbReference type="EMBL" id="KKN53720.1"/>
    </source>
</evidence>
<dbReference type="EMBL" id="LAZR01000959">
    <property type="protein sequence ID" value="KKN53720.1"/>
    <property type="molecule type" value="Genomic_DNA"/>
</dbReference>